<reference evidence="8 9" key="1">
    <citation type="submission" date="2015-11" db="EMBL/GenBank/DDBJ databases">
        <title>Genomic analysis of 38 Legionella species identifies large and diverse effector repertoires.</title>
        <authorList>
            <person name="Burstein D."/>
            <person name="Amaro F."/>
            <person name="Zusman T."/>
            <person name="Lifshitz Z."/>
            <person name="Cohen O."/>
            <person name="Gilbert J.A."/>
            <person name="Pupko T."/>
            <person name="Shuman H.A."/>
            <person name="Segal G."/>
        </authorList>
    </citation>
    <scope>NUCLEOTIDE SEQUENCE [LARGE SCALE GENOMIC DNA]</scope>
    <source>
        <strain evidence="8 9">ATCC 49505</strain>
    </source>
</reference>
<evidence type="ECO:0000313" key="8">
    <source>
        <dbReference type="EMBL" id="KTD23205.1"/>
    </source>
</evidence>
<dbReference type="Gene3D" id="1.10.287.3510">
    <property type="match status" value="1"/>
</dbReference>
<evidence type="ECO:0000313" key="9">
    <source>
        <dbReference type="Proteomes" id="UP000054997"/>
    </source>
</evidence>
<keyword evidence="5 7" id="KW-1133">Transmembrane helix</keyword>
<accession>A0A0W0VTA4</accession>
<evidence type="ECO:0000256" key="3">
    <source>
        <dbReference type="ARBA" id="ARBA00022475"/>
    </source>
</evidence>
<dbReference type="GO" id="GO:0005886">
    <property type="term" value="C:plasma membrane"/>
    <property type="evidence" value="ECO:0007669"/>
    <property type="project" value="UniProtKB-SubCell"/>
</dbReference>
<keyword evidence="9" id="KW-1185">Reference proteome</keyword>
<dbReference type="RefSeq" id="WP_058528110.1">
    <property type="nucleotide sequence ID" value="NZ_CAAAHZ010000005.1"/>
</dbReference>
<organism evidence="8 9">
    <name type="scientific">Legionella londiniensis</name>
    <dbReference type="NCBI Taxonomy" id="45068"/>
    <lineage>
        <taxon>Bacteria</taxon>
        <taxon>Pseudomonadati</taxon>
        <taxon>Pseudomonadota</taxon>
        <taxon>Gammaproteobacteria</taxon>
        <taxon>Legionellales</taxon>
        <taxon>Legionellaceae</taxon>
        <taxon>Legionella</taxon>
    </lineage>
</organism>
<sequence length="119" mass="13347">MNIVTVLLALLIAVSVYLLMSTQLNRWLYGLILFSSLINVNILLLGRVYFSLPAFIGKDGGGNLGNPLPQAMVLTAIVISFALIAFSLIVLRELYRKSHTLRDMPLSMFKTRKKRRHDG</sequence>
<evidence type="ECO:0000256" key="2">
    <source>
        <dbReference type="ARBA" id="ARBA00010388"/>
    </source>
</evidence>
<dbReference type="InterPro" id="IPR039428">
    <property type="entry name" value="NUOK/Mnh_C1-like"/>
</dbReference>
<dbReference type="STRING" id="45068.Llon_0090"/>
<feature type="transmembrane region" description="Helical" evidence="7">
    <location>
        <begin position="71"/>
        <end position="91"/>
    </location>
</feature>
<dbReference type="InterPro" id="IPR050601">
    <property type="entry name" value="CPA3_antiporter_subunitC"/>
</dbReference>
<keyword evidence="3" id="KW-1003">Cell membrane</keyword>
<dbReference type="PANTHER" id="PTHR34583:SF2">
    <property type="entry name" value="ANTIPORTER SUBUNIT MNHC2-RELATED"/>
    <property type="match status" value="1"/>
</dbReference>
<keyword evidence="6 7" id="KW-0472">Membrane</keyword>
<gene>
    <name evidence="8" type="primary">mnhC1</name>
    <name evidence="8" type="ORF">Llon_0090</name>
</gene>
<dbReference type="Pfam" id="PF00420">
    <property type="entry name" value="Oxidored_q2"/>
    <property type="match status" value="1"/>
</dbReference>
<dbReference type="PANTHER" id="PTHR34583">
    <property type="entry name" value="ANTIPORTER SUBUNIT MNHC2-RELATED"/>
    <property type="match status" value="1"/>
</dbReference>
<comment type="caution">
    <text evidence="8">The sequence shown here is derived from an EMBL/GenBank/DDBJ whole genome shotgun (WGS) entry which is preliminary data.</text>
</comment>
<dbReference type="Proteomes" id="UP000054997">
    <property type="component" value="Unassembled WGS sequence"/>
</dbReference>
<comment type="similarity">
    <text evidence="2">Belongs to the CPA3 antiporters (TC 2.A.63) subunit C family.</text>
</comment>
<evidence type="ECO:0000256" key="5">
    <source>
        <dbReference type="ARBA" id="ARBA00022989"/>
    </source>
</evidence>
<comment type="subcellular location">
    <subcellularLocation>
        <location evidence="1">Cell membrane</location>
        <topology evidence="1">Multi-pass membrane protein</topology>
    </subcellularLocation>
</comment>
<evidence type="ECO:0000256" key="7">
    <source>
        <dbReference type="SAM" id="Phobius"/>
    </source>
</evidence>
<evidence type="ECO:0000256" key="4">
    <source>
        <dbReference type="ARBA" id="ARBA00022692"/>
    </source>
</evidence>
<dbReference type="AlphaFoldDB" id="A0A0W0VTA4"/>
<protein>
    <submittedName>
        <fullName evidence="8">Na(+)/H(+) antiporter subunit C1</fullName>
    </submittedName>
</protein>
<dbReference type="EMBL" id="LNYK01000001">
    <property type="protein sequence ID" value="KTD23205.1"/>
    <property type="molecule type" value="Genomic_DNA"/>
</dbReference>
<keyword evidence="4 7" id="KW-0812">Transmembrane</keyword>
<feature type="transmembrane region" description="Helical" evidence="7">
    <location>
        <begin position="28"/>
        <end position="50"/>
    </location>
</feature>
<dbReference type="PATRIC" id="fig|45068.5.peg.95"/>
<proteinExistence type="inferred from homology"/>
<evidence type="ECO:0000256" key="1">
    <source>
        <dbReference type="ARBA" id="ARBA00004651"/>
    </source>
</evidence>
<evidence type="ECO:0000256" key="6">
    <source>
        <dbReference type="ARBA" id="ARBA00023136"/>
    </source>
</evidence>
<name>A0A0W0VTA4_9GAMM</name>